<evidence type="ECO:0000313" key="1">
    <source>
        <dbReference type="EMBL" id="KLO09289.1"/>
    </source>
</evidence>
<dbReference type="Proteomes" id="UP000053477">
    <property type="component" value="Unassembled WGS sequence"/>
</dbReference>
<gene>
    <name evidence="1" type="ORF">SCHPADRAFT_572361</name>
</gene>
<keyword evidence="2" id="KW-1185">Reference proteome</keyword>
<evidence type="ECO:0000313" key="2">
    <source>
        <dbReference type="Proteomes" id="UP000053477"/>
    </source>
</evidence>
<reference evidence="1 2" key="1">
    <citation type="submission" date="2015-04" db="EMBL/GenBank/DDBJ databases">
        <title>Complete genome sequence of Schizopora paradoxa KUC8140, a cosmopolitan wood degrader in East Asia.</title>
        <authorList>
            <consortium name="DOE Joint Genome Institute"/>
            <person name="Min B."/>
            <person name="Park H."/>
            <person name="Jang Y."/>
            <person name="Kim J.-J."/>
            <person name="Kim K.H."/>
            <person name="Pangilinan J."/>
            <person name="Lipzen A."/>
            <person name="Riley R."/>
            <person name="Grigoriev I.V."/>
            <person name="Spatafora J.W."/>
            <person name="Choi I.-G."/>
        </authorList>
    </citation>
    <scope>NUCLEOTIDE SEQUENCE [LARGE SCALE GENOMIC DNA]</scope>
    <source>
        <strain evidence="1 2">KUC8140</strain>
    </source>
</reference>
<dbReference type="EMBL" id="KQ086060">
    <property type="protein sequence ID" value="KLO09289.1"/>
    <property type="molecule type" value="Genomic_DNA"/>
</dbReference>
<dbReference type="InParanoid" id="A0A0H2RBS5"/>
<name>A0A0H2RBS5_9AGAM</name>
<organism evidence="1 2">
    <name type="scientific">Schizopora paradoxa</name>
    <dbReference type="NCBI Taxonomy" id="27342"/>
    <lineage>
        <taxon>Eukaryota</taxon>
        <taxon>Fungi</taxon>
        <taxon>Dikarya</taxon>
        <taxon>Basidiomycota</taxon>
        <taxon>Agaricomycotina</taxon>
        <taxon>Agaricomycetes</taxon>
        <taxon>Hymenochaetales</taxon>
        <taxon>Schizoporaceae</taxon>
        <taxon>Schizopora</taxon>
    </lineage>
</organism>
<sequence length="104" mass="11744">MISQIMSTCRCARTRPSFLICIFLSSFLPSFLSSLLKFLQNHSSQKTHSSSLSLGHAPGCKCHIFECNSATEAFLPRHYHYGHIAVHSCLSRPESMRPRWCSVV</sequence>
<proteinExistence type="predicted"/>
<protein>
    <submittedName>
        <fullName evidence="1">Uncharacterized protein</fullName>
    </submittedName>
</protein>
<accession>A0A0H2RBS5</accession>
<dbReference type="AlphaFoldDB" id="A0A0H2RBS5"/>